<name>A0AA51RS89_9GAMM</name>
<keyword evidence="3" id="KW-1185">Reference proteome</keyword>
<evidence type="ECO:0000313" key="3">
    <source>
        <dbReference type="Proteomes" id="UP001239782"/>
    </source>
</evidence>
<dbReference type="GO" id="GO:0016747">
    <property type="term" value="F:acyltransferase activity, transferring groups other than amino-acyl groups"/>
    <property type="evidence" value="ECO:0007669"/>
    <property type="project" value="InterPro"/>
</dbReference>
<dbReference type="KEGG" id="plei:Q9312_15570"/>
<dbReference type="InterPro" id="IPR016181">
    <property type="entry name" value="Acyl_CoA_acyltransferase"/>
</dbReference>
<reference evidence="2 3" key="1">
    <citation type="submission" date="2023-08" db="EMBL/GenBank/DDBJ databases">
        <title>Pleionea litopenaei sp. nov., isolated from stomach of juvenile Litopenaeus vannamei.</title>
        <authorList>
            <person name="Rho A.M."/>
            <person name="Hwang C.Y."/>
        </authorList>
    </citation>
    <scope>NUCLEOTIDE SEQUENCE [LARGE SCALE GENOMIC DNA]</scope>
    <source>
        <strain evidence="2 3">HL-JVS1</strain>
    </source>
</reference>
<dbReference type="Proteomes" id="UP001239782">
    <property type="component" value="Chromosome"/>
</dbReference>
<dbReference type="InterPro" id="IPR000182">
    <property type="entry name" value="GNAT_dom"/>
</dbReference>
<evidence type="ECO:0000259" key="1">
    <source>
        <dbReference type="PROSITE" id="PS51186"/>
    </source>
</evidence>
<dbReference type="RefSeq" id="WP_309201785.1">
    <property type="nucleotide sequence ID" value="NZ_CP133548.1"/>
</dbReference>
<dbReference type="Pfam" id="PF00583">
    <property type="entry name" value="Acetyltransf_1"/>
    <property type="match status" value="1"/>
</dbReference>
<dbReference type="SUPFAM" id="SSF55729">
    <property type="entry name" value="Acyl-CoA N-acyltransferases (Nat)"/>
    <property type="match status" value="1"/>
</dbReference>
<gene>
    <name evidence="2" type="ORF">Q9312_15570</name>
</gene>
<sequence>MHCRVATRQDIRDMHRIRMAVKENVLNTLVLTEDDYIPEIEETGRGWVIEEQKKIVAFGVANKQTSSIWALFVEPSSEGQGFGQCLLNQMIDWLWEQGITRIHLSSEPGTRAEQFYLKAGWIGKELDQHGDRQFELTR</sequence>
<dbReference type="AlphaFoldDB" id="A0AA51RS89"/>
<proteinExistence type="predicted"/>
<dbReference type="Gene3D" id="3.40.630.30">
    <property type="match status" value="1"/>
</dbReference>
<organism evidence="2 3">
    <name type="scientific">Pleionea litopenaei</name>
    <dbReference type="NCBI Taxonomy" id="3070815"/>
    <lineage>
        <taxon>Bacteria</taxon>
        <taxon>Pseudomonadati</taxon>
        <taxon>Pseudomonadota</taxon>
        <taxon>Gammaproteobacteria</taxon>
        <taxon>Oceanospirillales</taxon>
        <taxon>Pleioneaceae</taxon>
        <taxon>Pleionea</taxon>
    </lineage>
</organism>
<evidence type="ECO:0000313" key="2">
    <source>
        <dbReference type="EMBL" id="WMS86640.1"/>
    </source>
</evidence>
<accession>A0AA51RS89</accession>
<dbReference type="CDD" id="cd04301">
    <property type="entry name" value="NAT_SF"/>
    <property type="match status" value="1"/>
</dbReference>
<dbReference type="EMBL" id="CP133548">
    <property type="protein sequence ID" value="WMS86640.1"/>
    <property type="molecule type" value="Genomic_DNA"/>
</dbReference>
<feature type="domain" description="N-acetyltransferase" evidence="1">
    <location>
        <begin position="1"/>
        <end position="138"/>
    </location>
</feature>
<protein>
    <submittedName>
        <fullName evidence="2">GNAT family N-acetyltransferase</fullName>
    </submittedName>
</protein>
<dbReference type="PROSITE" id="PS51186">
    <property type="entry name" value="GNAT"/>
    <property type="match status" value="1"/>
</dbReference>